<sequence length="363" mass="39910">MSVTSGTLSSVTSHGIAISLFSGAGGLDLGVEAAGYEVRAAVEHNADAVATMEKNFSHLQSEVIQRDILEVPTKELLGAAGLKGRERPDLLVGGPPCTPFSKSGFWLEYKRKGLDPGASLLQSYTRILREGKPRAFVLENVYALTFNNKASRPAYERLLKEIDEAGYACESKVLNAADFGVPQARPRLFLIGVPKGKKVPQHPDPTHGGKWERRATGTTEQPHVTTSQALEGLMAEPEPGEVVAGKYGHLLPDIPPGENYLHYTEERGHQNPEFKWRSKYWSFLLKLDPNRPAPTIQAQPGPYIGPFHWENRRLRVPELKRLFTFPDEFEFVGKRTSVQAQVGNCVPPLLAEKVVGAVAAQVD</sequence>
<comment type="similarity">
    <text evidence="5 6">Belongs to the class I-like SAM-binding methyltransferase superfamily. C5-methyltransferase family.</text>
</comment>
<dbReference type="InterPro" id="IPR029063">
    <property type="entry name" value="SAM-dependent_MTases_sf"/>
</dbReference>
<dbReference type="PANTHER" id="PTHR10629">
    <property type="entry name" value="CYTOSINE-SPECIFIC METHYLTRANSFERASE"/>
    <property type="match status" value="1"/>
</dbReference>
<evidence type="ECO:0000256" key="3">
    <source>
        <dbReference type="ARBA" id="ARBA00022691"/>
    </source>
</evidence>
<dbReference type="PROSITE" id="PS00094">
    <property type="entry name" value="C5_MTASE_1"/>
    <property type="match status" value="1"/>
</dbReference>
<accession>A0A7K3R9H6</accession>
<keyword evidence="1 5" id="KW-0489">Methyltransferase</keyword>
<gene>
    <name evidence="9" type="ORF">G3I58_12845</name>
</gene>
<dbReference type="SUPFAM" id="SSF53335">
    <property type="entry name" value="S-adenosyl-L-methionine-dependent methyltransferases"/>
    <property type="match status" value="1"/>
</dbReference>
<dbReference type="EC" id="2.1.1.37" evidence="7"/>
<dbReference type="GO" id="GO:0009307">
    <property type="term" value="P:DNA restriction-modification system"/>
    <property type="evidence" value="ECO:0007669"/>
    <property type="project" value="UniProtKB-KW"/>
</dbReference>
<keyword evidence="4" id="KW-0680">Restriction system</keyword>
<dbReference type="GO" id="GO:0044027">
    <property type="term" value="P:negative regulation of gene expression via chromosomal CpG island methylation"/>
    <property type="evidence" value="ECO:0007669"/>
    <property type="project" value="TreeGrafter"/>
</dbReference>
<dbReference type="Gene3D" id="3.90.120.10">
    <property type="entry name" value="DNA Methylase, subunit A, domain 2"/>
    <property type="match status" value="1"/>
</dbReference>
<evidence type="ECO:0000256" key="4">
    <source>
        <dbReference type="ARBA" id="ARBA00022747"/>
    </source>
</evidence>
<keyword evidence="2 5" id="KW-0808">Transferase</keyword>
<dbReference type="InterPro" id="IPR001525">
    <property type="entry name" value="C5_MeTfrase"/>
</dbReference>
<evidence type="ECO:0000256" key="1">
    <source>
        <dbReference type="ARBA" id="ARBA00022603"/>
    </source>
</evidence>
<evidence type="ECO:0000256" key="2">
    <source>
        <dbReference type="ARBA" id="ARBA00022679"/>
    </source>
</evidence>
<dbReference type="AlphaFoldDB" id="A0A7K3R9H6"/>
<comment type="caution">
    <text evidence="9">The sequence shown here is derived from an EMBL/GenBank/DDBJ whole genome shotgun (WGS) entry which is preliminary data.</text>
</comment>
<dbReference type="Proteomes" id="UP000470951">
    <property type="component" value="Unassembled WGS sequence"/>
</dbReference>
<comment type="catalytic activity">
    <reaction evidence="7">
        <text>a 2'-deoxycytidine in DNA + S-adenosyl-L-methionine = a 5-methyl-2'-deoxycytidine in DNA + S-adenosyl-L-homocysteine + H(+)</text>
        <dbReference type="Rhea" id="RHEA:13681"/>
        <dbReference type="Rhea" id="RHEA-COMP:11369"/>
        <dbReference type="Rhea" id="RHEA-COMP:11370"/>
        <dbReference type="ChEBI" id="CHEBI:15378"/>
        <dbReference type="ChEBI" id="CHEBI:57856"/>
        <dbReference type="ChEBI" id="CHEBI:59789"/>
        <dbReference type="ChEBI" id="CHEBI:85452"/>
        <dbReference type="ChEBI" id="CHEBI:85454"/>
        <dbReference type="EC" id="2.1.1.37"/>
    </reaction>
</comment>
<protein>
    <recommendedName>
        <fullName evidence="7">Cytosine-specific methyltransferase</fullName>
        <ecNumber evidence="7">2.1.1.37</ecNumber>
    </recommendedName>
</protein>
<evidence type="ECO:0000313" key="9">
    <source>
        <dbReference type="EMBL" id="NEB98853.1"/>
    </source>
</evidence>
<dbReference type="InterPro" id="IPR018117">
    <property type="entry name" value="C5_DNA_meth_AS"/>
</dbReference>
<dbReference type="EMBL" id="JAAGMS010000141">
    <property type="protein sequence ID" value="NEB98853.1"/>
    <property type="molecule type" value="Genomic_DNA"/>
</dbReference>
<proteinExistence type="inferred from homology"/>
<dbReference type="GO" id="GO:0003677">
    <property type="term" value="F:DNA binding"/>
    <property type="evidence" value="ECO:0007669"/>
    <property type="project" value="TreeGrafter"/>
</dbReference>
<keyword evidence="3 5" id="KW-0949">S-adenosyl-L-methionine</keyword>
<feature type="active site" evidence="5">
    <location>
        <position position="97"/>
    </location>
</feature>
<feature type="compositionally biased region" description="Basic and acidic residues" evidence="8">
    <location>
        <begin position="204"/>
        <end position="215"/>
    </location>
</feature>
<dbReference type="NCBIfam" id="TIGR00675">
    <property type="entry name" value="dcm"/>
    <property type="match status" value="1"/>
</dbReference>
<dbReference type="Gene3D" id="3.40.50.150">
    <property type="entry name" value="Vaccinia Virus protein VP39"/>
    <property type="match status" value="1"/>
</dbReference>
<evidence type="ECO:0000313" key="10">
    <source>
        <dbReference type="Proteomes" id="UP000470951"/>
    </source>
</evidence>
<evidence type="ECO:0000256" key="8">
    <source>
        <dbReference type="SAM" id="MobiDB-lite"/>
    </source>
</evidence>
<dbReference type="PROSITE" id="PS51679">
    <property type="entry name" value="SAM_MT_C5"/>
    <property type="match status" value="1"/>
</dbReference>
<evidence type="ECO:0000256" key="5">
    <source>
        <dbReference type="PROSITE-ProRule" id="PRU01016"/>
    </source>
</evidence>
<reference evidence="9 10" key="1">
    <citation type="submission" date="2020-01" db="EMBL/GenBank/DDBJ databases">
        <title>Insect and environment-associated Actinomycetes.</title>
        <authorList>
            <person name="Currrie C."/>
            <person name="Chevrette M."/>
            <person name="Carlson C."/>
            <person name="Stubbendieck R."/>
            <person name="Wendt-Pienkowski E."/>
        </authorList>
    </citation>
    <scope>NUCLEOTIDE SEQUENCE [LARGE SCALE GENOMIC DNA]</scope>
    <source>
        <strain evidence="9 10">SID7903</strain>
    </source>
</reference>
<dbReference type="PANTHER" id="PTHR10629:SF52">
    <property type="entry name" value="DNA (CYTOSINE-5)-METHYLTRANSFERASE 1"/>
    <property type="match status" value="1"/>
</dbReference>
<feature type="region of interest" description="Disordered" evidence="8">
    <location>
        <begin position="195"/>
        <end position="223"/>
    </location>
</feature>
<organism evidence="9 10">
    <name type="scientific">Streptomyces anulatus</name>
    <name type="common">Streptomyces chrysomallus</name>
    <dbReference type="NCBI Taxonomy" id="1892"/>
    <lineage>
        <taxon>Bacteria</taxon>
        <taxon>Bacillati</taxon>
        <taxon>Actinomycetota</taxon>
        <taxon>Actinomycetes</taxon>
        <taxon>Kitasatosporales</taxon>
        <taxon>Streptomycetaceae</taxon>
        <taxon>Streptomyces</taxon>
    </lineage>
</organism>
<dbReference type="PRINTS" id="PR00105">
    <property type="entry name" value="C5METTRFRASE"/>
</dbReference>
<dbReference type="GO" id="GO:0003886">
    <property type="term" value="F:DNA (cytosine-5-)-methyltransferase activity"/>
    <property type="evidence" value="ECO:0007669"/>
    <property type="project" value="UniProtKB-EC"/>
</dbReference>
<name>A0A7K3R9H6_STRAQ</name>
<evidence type="ECO:0000256" key="6">
    <source>
        <dbReference type="RuleBase" id="RU000416"/>
    </source>
</evidence>
<dbReference type="Pfam" id="PF00145">
    <property type="entry name" value="DNA_methylase"/>
    <property type="match status" value="1"/>
</dbReference>
<dbReference type="InterPro" id="IPR050390">
    <property type="entry name" value="C5-Methyltransferase"/>
</dbReference>
<evidence type="ECO:0000256" key="7">
    <source>
        <dbReference type="RuleBase" id="RU000417"/>
    </source>
</evidence>
<dbReference type="GO" id="GO:0032259">
    <property type="term" value="P:methylation"/>
    <property type="evidence" value="ECO:0007669"/>
    <property type="project" value="UniProtKB-KW"/>
</dbReference>